<dbReference type="AlphaFoldDB" id="A0A8H6RS39"/>
<dbReference type="InterPro" id="IPR021858">
    <property type="entry name" value="Fun_TF"/>
</dbReference>
<protein>
    <recommendedName>
        <fullName evidence="4">Transcription factor domain-containing protein</fullName>
    </recommendedName>
</protein>
<organism evidence="2 3">
    <name type="scientific">Pseudocercospora fuligena</name>
    <dbReference type="NCBI Taxonomy" id="685502"/>
    <lineage>
        <taxon>Eukaryota</taxon>
        <taxon>Fungi</taxon>
        <taxon>Dikarya</taxon>
        <taxon>Ascomycota</taxon>
        <taxon>Pezizomycotina</taxon>
        <taxon>Dothideomycetes</taxon>
        <taxon>Dothideomycetidae</taxon>
        <taxon>Mycosphaerellales</taxon>
        <taxon>Mycosphaerellaceae</taxon>
        <taxon>Pseudocercospora</taxon>
    </lineage>
</organism>
<gene>
    <name evidence="2" type="ORF">HII31_02537</name>
</gene>
<dbReference type="Pfam" id="PF11951">
    <property type="entry name" value="Fungal_trans_2"/>
    <property type="match status" value="1"/>
</dbReference>
<dbReference type="OrthoDB" id="4159781at2759"/>
<dbReference type="PANTHER" id="PTHR37540:SF9">
    <property type="entry name" value="ZN(2)-C6 FUNGAL-TYPE DOMAIN-CONTAINING PROTEIN"/>
    <property type="match status" value="1"/>
</dbReference>
<feature type="compositionally biased region" description="Polar residues" evidence="1">
    <location>
        <begin position="78"/>
        <end position="89"/>
    </location>
</feature>
<name>A0A8H6RS39_9PEZI</name>
<feature type="region of interest" description="Disordered" evidence="1">
    <location>
        <begin position="41"/>
        <end position="111"/>
    </location>
</feature>
<evidence type="ECO:0008006" key="4">
    <source>
        <dbReference type="Google" id="ProtNLM"/>
    </source>
</evidence>
<evidence type="ECO:0000313" key="2">
    <source>
        <dbReference type="EMBL" id="KAF7196136.1"/>
    </source>
</evidence>
<comment type="caution">
    <text evidence="2">The sequence shown here is derived from an EMBL/GenBank/DDBJ whole genome shotgun (WGS) entry which is preliminary data.</text>
</comment>
<dbReference type="PANTHER" id="PTHR37540">
    <property type="entry name" value="TRANSCRIPTION FACTOR (ACR-2), PUTATIVE-RELATED-RELATED"/>
    <property type="match status" value="1"/>
</dbReference>
<keyword evidence="3" id="KW-1185">Reference proteome</keyword>
<proteinExistence type="predicted"/>
<evidence type="ECO:0000256" key="1">
    <source>
        <dbReference type="SAM" id="MobiDB-lite"/>
    </source>
</evidence>
<evidence type="ECO:0000313" key="3">
    <source>
        <dbReference type="Proteomes" id="UP000660729"/>
    </source>
</evidence>
<dbReference type="Proteomes" id="UP000660729">
    <property type="component" value="Unassembled WGS sequence"/>
</dbReference>
<sequence>MSEDQDRPLLFLNVTQLSDIVAPKAERKSVVRSWVKKEHYARIREQNRKRSQASASDKKGTVYPSPPESPEDELLESQASAKGSITSSRKQSKSEVLPRRPHVRSSRVTPVTDADHNLQLVRQNEYLPGVLPFGPAGALRIENESLAAHYPDTTLSSSLLFASLQDPTDVLGKHSKQIGLHGSVVWDNYLQQQSDLGRMFMSQYEQFKECRGSFGPLILANQALLAITVLFTGCRIRQQNGQPIMTPSMLQLRSIAYRLVQAAINSEQDQIADDTILVVMKLAHFEAMFGQGLEYQIHMQGLARMIRLRDGLKNLGMGGFLAHLLIWFDANLSRLAGSPRYLEQEARIYET</sequence>
<accession>A0A8H6RS39</accession>
<dbReference type="EMBL" id="JABCIY010000031">
    <property type="protein sequence ID" value="KAF7196136.1"/>
    <property type="molecule type" value="Genomic_DNA"/>
</dbReference>
<reference evidence="2" key="1">
    <citation type="submission" date="2020-04" db="EMBL/GenBank/DDBJ databases">
        <title>Draft genome resource of the tomato pathogen Pseudocercospora fuligena.</title>
        <authorList>
            <person name="Zaccaron A."/>
        </authorList>
    </citation>
    <scope>NUCLEOTIDE SEQUENCE</scope>
    <source>
        <strain evidence="2">PF001</strain>
    </source>
</reference>